<dbReference type="RefSeq" id="WP_169206782.1">
    <property type="nucleotide sequence ID" value="NZ_CP059560.1"/>
</dbReference>
<accession>A0ABX1MN94</accession>
<evidence type="ECO:0000256" key="1">
    <source>
        <dbReference type="ARBA" id="ARBA00022729"/>
    </source>
</evidence>
<proteinExistence type="predicted"/>
<dbReference type="NCBIfam" id="NF037995">
    <property type="entry name" value="TRAP_S1"/>
    <property type="match status" value="1"/>
</dbReference>
<comment type="caution">
    <text evidence="3">The sequence shown here is derived from an EMBL/GenBank/DDBJ whole genome shotgun (WGS) entry which is preliminary data.</text>
</comment>
<dbReference type="PANTHER" id="PTHR33376">
    <property type="match status" value="1"/>
</dbReference>
<dbReference type="Pfam" id="PF03480">
    <property type="entry name" value="DctP"/>
    <property type="match status" value="1"/>
</dbReference>
<sequence>MKTPARKLAFAALIALLASGASAAEITLKAVSAFGHDTFFNQRFRTFVDKVNAEGKGIMKIQVVGGPEAIPPLEVGNAVRTGVVDLANTTGVFHANLVPEALAGSFAEKSMAELRANGGYALLDRIHRDKANMVWLARVSDGLQYHIYTNKKVDAGNFSGMKLRSVPVYRAFFQALGATPLQVPPGEVFTALERGVVEGYGWPSVGIFDLGWQEKTKYRVEPGFYNVEVGLYMNQNTWKKLDDAQRAFLEKQIAWVEAENVKDLKAAEAEKARQAGAKIETIAIPEAEVRQFRARAYDAGWKGIEQASSQNVAKLRELFGNVH</sequence>
<feature type="chain" id="PRO_5045185496" evidence="2">
    <location>
        <begin position="24"/>
        <end position="323"/>
    </location>
</feature>
<dbReference type="Gene3D" id="3.40.190.170">
    <property type="entry name" value="Bacterial extracellular solute-binding protein, family 7"/>
    <property type="match status" value="1"/>
</dbReference>
<dbReference type="InterPro" id="IPR018389">
    <property type="entry name" value="DctP_fam"/>
</dbReference>
<gene>
    <name evidence="3" type="ORF">GPA26_13155</name>
</gene>
<feature type="signal peptide" evidence="2">
    <location>
        <begin position="1"/>
        <end position="23"/>
    </location>
</feature>
<evidence type="ECO:0000313" key="3">
    <source>
        <dbReference type="EMBL" id="NMF89417.1"/>
    </source>
</evidence>
<evidence type="ECO:0000313" key="4">
    <source>
        <dbReference type="Proteomes" id="UP000652074"/>
    </source>
</evidence>
<evidence type="ECO:0000256" key="2">
    <source>
        <dbReference type="SAM" id="SignalP"/>
    </source>
</evidence>
<dbReference type="InterPro" id="IPR038404">
    <property type="entry name" value="TRAP_DctP_sf"/>
</dbReference>
<keyword evidence="1 2" id="KW-0732">Signal</keyword>
<keyword evidence="4" id="KW-1185">Reference proteome</keyword>
<dbReference type="CDD" id="cd13667">
    <property type="entry name" value="PBP2_TRAP_DctP1"/>
    <property type="match status" value="1"/>
</dbReference>
<name>A0ABX1MN94_9RHOO</name>
<protein>
    <submittedName>
        <fullName evidence="3">ABC transporter substrate-binding protein</fullName>
    </submittedName>
</protein>
<dbReference type="Proteomes" id="UP000652074">
    <property type="component" value="Unassembled WGS sequence"/>
</dbReference>
<dbReference type="EMBL" id="WTVR01000023">
    <property type="protein sequence ID" value="NMF89417.1"/>
    <property type="molecule type" value="Genomic_DNA"/>
</dbReference>
<organism evidence="3 4">
    <name type="scientific">Aromatoleum petrolei</name>
    <dbReference type="NCBI Taxonomy" id="76116"/>
    <lineage>
        <taxon>Bacteria</taxon>
        <taxon>Pseudomonadati</taxon>
        <taxon>Pseudomonadota</taxon>
        <taxon>Betaproteobacteria</taxon>
        <taxon>Rhodocyclales</taxon>
        <taxon>Rhodocyclaceae</taxon>
        <taxon>Aromatoleum</taxon>
    </lineage>
</organism>
<dbReference type="PANTHER" id="PTHR33376:SF5">
    <property type="entry name" value="EXTRACYTOPLASMIC SOLUTE RECEPTOR PROTEIN"/>
    <property type="match status" value="1"/>
</dbReference>
<reference evidence="3 4" key="1">
    <citation type="submission" date="2019-12" db="EMBL/GenBank/DDBJ databases">
        <title>Comparative genomics gives insights into the taxonomy of the Azoarcus-Aromatoleum group and reveals separate origins of nif in the plant-associated Azoarcus and non-plant-associated Aromatoleum sub-groups.</title>
        <authorList>
            <person name="Lafos M."/>
            <person name="Maluk M."/>
            <person name="Batista M."/>
            <person name="Junghare M."/>
            <person name="Carmona M."/>
            <person name="Faoro H."/>
            <person name="Cruz L.M."/>
            <person name="Battistoni F."/>
            <person name="De Souza E."/>
            <person name="Pedrosa F."/>
            <person name="Chen W.-M."/>
            <person name="Poole P.S."/>
            <person name="Dixon R.A."/>
            <person name="James E.K."/>
        </authorList>
    </citation>
    <scope>NUCLEOTIDE SEQUENCE [LARGE SCALE GENOMIC DNA]</scope>
    <source>
        <strain evidence="3 4">ToN1</strain>
    </source>
</reference>